<dbReference type="EMBL" id="JADFTT010000159">
    <property type="protein sequence ID" value="KAG5766392.1"/>
    <property type="molecule type" value="Genomic_DNA"/>
</dbReference>
<accession>A0A9P7HZZ1</accession>
<gene>
    <name evidence="1" type="ORF">H9Q72_005527</name>
</gene>
<reference evidence="1" key="2">
    <citation type="submission" date="2020-10" db="EMBL/GenBank/DDBJ databases">
        <authorList>
            <person name="Peck L.D."/>
            <person name="Nowell R.W."/>
            <person name="Flood J."/>
            <person name="Ryan M.J."/>
            <person name="Barraclough T.G."/>
        </authorList>
    </citation>
    <scope>NUCLEOTIDE SEQUENCE</scope>
    <source>
        <strain evidence="1">IMI 127659i</strain>
    </source>
</reference>
<reference evidence="1" key="1">
    <citation type="journal article" date="2020" name="bioRxiv">
        <title>Historical genomics reveals the evolutionary mechanisms behind multiple outbreaks of the host-specific coffee wilt pathogen Fusarium xylarioides.</title>
        <authorList>
            <person name="Peck D."/>
            <person name="Nowell R.W."/>
            <person name="Flood J."/>
            <person name="Ryan M.J."/>
            <person name="Barraclough T.G."/>
        </authorList>
    </citation>
    <scope>NUCLEOTIDE SEQUENCE</scope>
    <source>
        <strain evidence="1">IMI 127659i</strain>
    </source>
</reference>
<dbReference type="Proteomes" id="UP000750502">
    <property type="component" value="Unassembled WGS sequence"/>
</dbReference>
<dbReference type="AlphaFoldDB" id="A0A9P7HZZ1"/>
<keyword evidence="2" id="KW-1185">Reference proteome</keyword>
<evidence type="ECO:0000313" key="2">
    <source>
        <dbReference type="Proteomes" id="UP000750502"/>
    </source>
</evidence>
<protein>
    <submittedName>
        <fullName evidence="1">Uncharacterized protein</fullName>
    </submittedName>
</protein>
<name>A0A9P7HZZ1_9HYPO</name>
<evidence type="ECO:0000313" key="1">
    <source>
        <dbReference type="EMBL" id="KAG5766392.1"/>
    </source>
</evidence>
<proteinExistence type="predicted"/>
<comment type="caution">
    <text evidence="1">The sequence shown here is derived from an EMBL/GenBank/DDBJ whole genome shotgun (WGS) entry which is preliminary data.</text>
</comment>
<organism evidence="1 2">
    <name type="scientific">Fusarium xylarioides</name>
    <dbReference type="NCBI Taxonomy" id="221167"/>
    <lineage>
        <taxon>Eukaryota</taxon>
        <taxon>Fungi</taxon>
        <taxon>Dikarya</taxon>
        <taxon>Ascomycota</taxon>
        <taxon>Pezizomycotina</taxon>
        <taxon>Sordariomycetes</taxon>
        <taxon>Hypocreomycetidae</taxon>
        <taxon>Hypocreales</taxon>
        <taxon>Nectriaceae</taxon>
        <taxon>Fusarium</taxon>
        <taxon>Fusarium fujikuroi species complex</taxon>
    </lineage>
</organism>
<sequence length="98" mass="11025">MTLWTTPRYRLCMATVGQTWSPVHLAVFRHGGMQQYLRHTFVTIDDLVSSLERARAPVVASIVKTLNIRVSRDHEETHFLLAARLLAPASSVSGMVFC</sequence>